<keyword evidence="8" id="KW-1185">Reference proteome</keyword>
<comment type="subcellular location">
    <subcellularLocation>
        <location evidence="1">Membrane</location>
        <topology evidence="1">Multi-pass membrane protein</topology>
    </subcellularLocation>
</comment>
<feature type="transmembrane region" description="Helical" evidence="6">
    <location>
        <begin position="293"/>
        <end position="311"/>
    </location>
</feature>
<sequence length="436" mass="47500">MTIPSRRDSLLNRRILICVLTGFSSGLPLFVLISLLSAWLREGGVDLKAIGLLALIQFPYIWKFLWAPLCDRYGSRLGRRRTWMLATQLALLLAVPLFGWLSPRFDLGAITVLAGIVAFFSATQDIAIDAFRREILRDEEQGLGNVVHVNAYKVAGLVPGSLSLILADHLSWPAVYSITALFMVPGLLLTLWVREPECSRRAPASLRAAVLEPFREFVQRKGWRDALITLAFIFFYKLGDSMATALATPFYLDLGFSKTEIGLVAKHAGLWPNVIGGLLGGIWMVYLGTHRALWLFGALQALVILGFAWLASAGHSLVGLASVIGAEAFGVGLGTAAFVAYIAAATNPAYTATQFALFTSLAATPRTLANACTGFLVEGGDVRLGDLHLFHLPGLGWERFFWLCFFAALPGLLLLIKVAPWRGDRLAAPAKSRQTA</sequence>
<gene>
    <name evidence="7" type="ORF">MECH1_V1_1951</name>
</gene>
<dbReference type="InterPro" id="IPR011701">
    <property type="entry name" value="MFS"/>
</dbReference>
<organism evidence="7 8">
    <name type="scientific">Candidatus Methylocalor cossyra</name>
    <dbReference type="NCBI Taxonomy" id="3108543"/>
    <lineage>
        <taxon>Bacteria</taxon>
        <taxon>Pseudomonadati</taxon>
        <taxon>Pseudomonadota</taxon>
        <taxon>Gammaproteobacteria</taxon>
        <taxon>Methylococcales</taxon>
        <taxon>Methylococcaceae</taxon>
        <taxon>Candidatus Methylocalor</taxon>
    </lineage>
</organism>
<dbReference type="Gene3D" id="1.20.1250.20">
    <property type="entry name" value="MFS general substrate transporter like domains"/>
    <property type="match status" value="2"/>
</dbReference>
<accession>A0ABM9NJC8</accession>
<proteinExistence type="predicted"/>
<feature type="transmembrane region" description="Helical" evidence="6">
    <location>
        <begin position="317"/>
        <end position="343"/>
    </location>
</feature>
<dbReference type="Pfam" id="PF07690">
    <property type="entry name" value="MFS_1"/>
    <property type="match status" value="1"/>
</dbReference>
<feature type="transmembrane region" description="Helical" evidence="6">
    <location>
        <begin position="149"/>
        <end position="167"/>
    </location>
</feature>
<evidence type="ECO:0000256" key="4">
    <source>
        <dbReference type="ARBA" id="ARBA00022989"/>
    </source>
</evidence>
<dbReference type="Proteomes" id="UP001497493">
    <property type="component" value="Chromosome"/>
</dbReference>
<keyword evidence="5 6" id="KW-0472">Membrane</keyword>
<feature type="transmembrane region" description="Helical" evidence="6">
    <location>
        <begin position="107"/>
        <end position="128"/>
    </location>
</feature>
<evidence type="ECO:0000256" key="6">
    <source>
        <dbReference type="SAM" id="Phobius"/>
    </source>
</evidence>
<feature type="transmembrane region" description="Helical" evidence="6">
    <location>
        <begin position="173"/>
        <end position="193"/>
    </location>
</feature>
<feature type="transmembrane region" description="Helical" evidence="6">
    <location>
        <begin position="397"/>
        <end position="416"/>
    </location>
</feature>
<name>A0ABM9NJC8_9GAMM</name>
<protein>
    <submittedName>
        <fullName evidence="7">AmpG permease</fullName>
    </submittedName>
</protein>
<keyword evidence="4 6" id="KW-1133">Transmembrane helix</keyword>
<evidence type="ECO:0000256" key="5">
    <source>
        <dbReference type="ARBA" id="ARBA00023136"/>
    </source>
</evidence>
<feature type="transmembrane region" description="Helical" evidence="6">
    <location>
        <begin position="15"/>
        <end position="37"/>
    </location>
</feature>
<evidence type="ECO:0000256" key="1">
    <source>
        <dbReference type="ARBA" id="ARBA00004141"/>
    </source>
</evidence>
<dbReference type="RefSeq" id="WP_348757302.1">
    <property type="nucleotide sequence ID" value="NZ_OZ026884.1"/>
</dbReference>
<evidence type="ECO:0000256" key="2">
    <source>
        <dbReference type="ARBA" id="ARBA00022448"/>
    </source>
</evidence>
<keyword evidence="3 6" id="KW-0812">Transmembrane</keyword>
<dbReference type="NCBIfam" id="TIGR00901">
    <property type="entry name" value="2A0125"/>
    <property type="match status" value="1"/>
</dbReference>
<dbReference type="PANTHER" id="PTHR12778:SF10">
    <property type="entry name" value="MAJOR FACILITATOR SUPERFAMILY DOMAIN-CONTAINING PROTEIN 3"/>
    <property type="match status" value="1"/>
</dbReference>
<keyword evidence="2" id="KW-0813">Transport</keyword>
<dbReference type="SUPFAM" id="SSF103473">
    <property type="entry name" value="MFS general substrate transporter"/>
    <property type="match status" value="1"/>
</dbReference>
<feature type="transmembrane region" description="Helical" evidence="6">
    <location>
        <begin position="355"/>
        <end position="377"/>
    </location>
</feature>
<evidence type="ECO:0000256" key="3">
    <source>
        <dbReference type="ARBA" id="ARBA00022692"/>
    </source>
</evidence>
<feature type="transmembrane region" description="Helical" evidence="6">
    <location>
        <begin position="226"/>
        <end position="248"/>
    </location>
</feature>
<dbReference type="EMBL" id="OZ026884">
    <property type="protein sequence ID" value="CAL1240727.1"/>
    <property type="molecule type" value="Genomic_DNA"/>
</dbReference>
<evidence type="ECO:0000313" key="7">
    <source>
        <dbReference type="EMBL" id="CAL1240727.1"/>
    </source>
</evidence>
<feature type="transmembrane region" description="Helical" evidence="6">
    <location>
        <begin position="82"/>
        <end position="101"/>
    </location>
</feature>
<feature type="transmembrane region" description="Helical" evidence="6">
    <location>
        <begin position="268"/>
        <end position="286"/>
    </location>
</feature>
<dbReference type="CDD" id="cd17486">
    <property type="entry name" value="MFS_AmpG_like"/>
    <property type="match status" value="1"/>
</dbReference>
<feature type="transmembrane region" description="Helical" evidence="6">
    <location>
        <begin position="49"/>
        <end position="70"/>
    </location>
</feature>
<evidence type="ECO:0000313" key="8">
    <source>
        <dbReference type="Proteomes" id="UP001497493"/>
    </source>
</evidence>
<dbReference type="InterPro" id="IPR036259">
    <property type="entry name" value="MFS_trans_sf"/>
</dbReference>
<dbReference type="InterPro" id="IPR004752">
    <property type="entry name" value="AmpG_permease/AT-1"/>
</dbReference>
<reference evidence="7 8" key="1">
    <citation type="submission" date="2024-04" db="EMBL/GenBank/DDBJ databases">
        <authorList>
            <person name="Cremers G."/>
        </authorList>
    </citation>
    <scope>NUCLEOTIDE SEQUENCE [LARGE SCALE GENOMIC DNA]</scope>
    <source>
        <strain evidence="7">MeCH1-AG</strain>
    </source>
</reference>
<dbReference type="PANTHER" id="PTHR12778">
    <property type="entry name" value="SOLUTE CARRIER FAMILY 33 ACETYL-COA TRANSPORTER -RELATED"/>
    <property type="match status" value="1"/>
</dbReference>